<comment type="subcellular location">
    <subcellularLocation>
        <location evidence="1">Membrane</location>
        <topology evidence="1">Multi-pass membrane protein</topology>
    </subcellularLocation>
</comment>
<feature type="transmembrane region" description="Helical" evidence="5">
    <location>
        <begin position="187"/>
        <end position="207"/>
    </location>
</feature>
<sequence>MSDTLIGAAFAVLGALCLAVQSLAVRLGTKTHRVTDVVAAMFGVNLLVLVPVAGVVAYPDYRLTPGAVAAFAVAGLLGSLVARFCYFTGIARLGASRAEPLKALFPVFAAGVAVVALGESLTLTLAAGVALLVLGGAVVAVDSRATATTASGRRLRAALAYPLAAALFLGVDPIFTKLGLATGTTPLVGLTVRVVAASLGYVSYVAWRRWRDGAAWRPRANRWLLAASVANTGYLGAYYAALDRAPVAVVTPLLGVSTLFVVAGAALFLQREERVTPRLGVAAVLVVAGAALVVRG</sequence>
<feature type="transmembrane region" description="Helical" evidence="5">
    <location>
        <begin position="247"/>
        <end position="268"/>
    </location>
</feature>
<dbReference type="AlphaFoldDB" id="A0A830G6T1"/>
<keyword evidence="2 5" id="KW-0812">Transmembrane</keyword>
<protein>
    <recommendedName>
        <fullName evidence="6">EamA domain-containing protein</fullName>
    </recommendedName>
</protein>
<evidence type="ECO:0000313" key="7">
    <source>
        <dbReference type="EMBL" id="GGN06834.1"/>
    </source>
</evidence>
<dbReference type="RefSeq" id="WP_188876584.1">
    <property type="nucleotide sequence ID" value="NZ_BMOQ01000001.1"/>
</dbReference>
<dbReference type="Pfam" id="PF00892">
    <property type="entry name" value="EamA"/>
    <property type="match status" value="2"/>
</dbReference>
<dbReference type="PANTHER" id="PTHR32322">
    <property type="entry name" value="INNER MEMBRANE TRANSPORTER"/>
    <property type="match status" value="1"/>
</dbReference>
<dbReference type="Proteomes" id="UP000608850">
    <property type="component" value="Unassembled WGS sequence"/>
</dbReference>
<keyword evidence="3 5" id="KW-1133">Transmembrane helix</keyword>
<dbReference type="SUPFAM" id="SSF103481">
    <property type="entry name" value="Multidrug resistance efflux transporter EmrE"/>
    <property type="match status" value="2"/>
</dbReference>
<evidence type="ECO:0000313" key="8">
    <source>
        <dbReference type="Proteomes" id="UP000608850"/>
    </source>
</evidence>
<feature type="transmembrane region" description="Helical" evidence="5">
    <location>
        <begin position="64"/>
        <end position="89"/>
    </location>
</feature>
<dbReference type="OrthoDB" id="330924at2157"/>
<evidence type="ECO:0000259" key="6">
    <source>
        <dbReference type="Pfam" id="PF00892"/>
    </source>
</evidence>
<reference evidence="7 8" key="1">
    <citation type="journal article" date="2019" name="Int. J. Syst. Evol. Microbiol.">
        <title>The Global Catalogue of Microorganisms (GCM) 10K type strain sequencing project: providing services to taxonomists for standard genome sequencing and annotation.</title>
        <authorList>
            <consortium name="The Broad Institute Genomics Platform"/>
            <consortium name="The Broad Institute Genome Sequencing Center for Infectious Disease"/>
            <person name="Wu L."/>
            <person name="Ma J."/>
        </authorList>
    </citation>
    <scope>NUCLEOTIDE SEQUENCE [LARGE SCALE GENOMIC DNA]</scope>
    <source>
        <strain evidence="7 8">JCM 16331</strain>
    </source>
</reference>
<feature type="domain" description="EamA" evidence="6">
    <location>
        <begin position="162"/>
        <end position="294"/>
    </location>
</feature>
<evidence type="ECO:0000256" key="4">
    <source>
        <dbReference type="ARBA" id="ARBA00023136"/>
    </source>
</evidence>
<feature type="transmembrane region" description="Helical" evidence="5">
    <location>
        <begin position="101"/>
        <end position="118"/>
    </location>
</feature>
<dbReference type="InterPro" id="IPR037185">
    <property type="entry name" value="EmrE-like"/>
</dbReference>
<feature type="transmembrane region" description="Helical" evidence="5">
    <location>
        <begin position="275"/>
        <end position="294"/>
    </location>
</feature>
<dbReference type="PANTHER" id="PTHR32322:SF2">
    <property type="entry name" value="EAMA DOMAIN-CONTAINING PROTEIN"/>
    <property type="match status" value="1"/>
</dbReference>
<dbReference type="InterPro" id="IPR000620">
    <property type="entry name" value="EamA_dom"/>
</dbReference>
<feature type="transmembrane region" description="Helical" evidence="5">
    <location>
        <begin position="223"/>
        <end position="241"/>
    </location>
</feature>
<feature type="transmembrane region" description="Helical" evidence="5">
    <location>
        <begin position="37"/>
        <end position="58"/>
    </location>
</feature>
<dbReference type="EMBL" id="BMOQ01000001">
    <property type="protein sequence ID" value="GGN06834.1"/>
    <property type="molecule type" value="Genomic_DNA"/>
</dbReference>
<feature type="transmembrane region" description="Helical" evidence="5">
    <location>
        <begin position="6"/>
        <end position="25"/>
    </location>
</feature>
<proteinExistence type="predicted"/>
<keyword evidence="4 5" id="KW-0472">Membrane</keyword>
<feature type="domain" description="EamA" evidence="6">
    <location>
        <begin position="6"/>
        <end position="139"/>
    </location>
</feature>
<keyword evidence="8" id="KW-1185">Reference proteome</keyword>
<evidence type="ECO:0000256" key="1">
    <source>
        <dbReference type="ARBA" id="ARBA00004141"/>
    </source>
</evidence>
<feature type="transmembrane region" description="Helical" evidence="5">
    <location>
        <begin position="155"/>
        <end position="175"/>
    </location>
</feature>
<feature type="transmembrane region" description="Helical" evidence="5">
    <location>
        <begin position="124"/>
        <end position="143"/>
    </location>
</feature>
<organism evidence="7 8">
    <name type="scientific">Halarchaeum nitratireducens</name>
    <dbReference type="NCBI Taxonomy" id="489913"/>
    <lineage>
        <taxon>Archaea</taxon>
        <taxon>Methanobacteriati</taxon>
        <taxon>Methanobacteriota</taxon>
        <taxon>Stenosarchaea group</taxon>
        <taxon>Halobacteria</taxon>
        <taxon>Halobacteriales</taxon>
        <taxon>Halobacteriaceae</taxon>
    </lineage>
</organism>
<dbReference type="InterPro" id="IPR050638">
    <property type="entry name" value="AA-Vitamin_Transporters"/>
</dbReference>
<gene>
    <name evidence="7" type="ORF">GCM10009021_02260</name>
</gene>
<evidence type="ECO:0000256" key="5">
    <source>
        <dbReference type="SAM" id="Phobius"/>
    </source>
</evidence>
<evidence type="ECO:0000256" key="3">
    <source>
        <dbReference type="ARBA" id="ARBA00022989"/>
    </source>
</evidence>
<dbReference type="GO" id="GO:0016020">
    <property type="term" value="C:membrane"/>
    <property type="evidence" value="ECO:0007669"/>
    <property type="project" value="UniProtKB-SubCell"/>
</dbReference>
<accession>A0A830G6T1</accession>
<evidence type="ECO:0000256" key="2">
    <source>
        <dbReference type="ARBA" id="ARBA00022692"/>
    </source>
</evidence>
<comment type="caution">
    <text evidence="7">The sequence shown here is derived from an EMBL/GenBank/DDBJ whole genome shotgun (WGS) entry which is preliminary data.</text>
</comment>
<name>A0A830G6T1_9EURY</name>